<keyword evidence="1" id="KW-0812">Transmembrane</keyword>
<feature type="transmembrane region" description="Helical" evidence="1">
    <location>
        <begin position="76"/>
        <end position="97"/>
    </location>
</feature>
<keyword evidence="1" id="KW-1133">Transmembrane helix</keyword>
<accession>A0A3B0YSZ9</accession>
<proteinExistence type="predicted"/>
<evidence type="ECO:0000256" key="1">
    <source>
        <dbReference type="SAM" id="Phobius"/>
    </source>
</evidence>
<dbReference type="EMBL" id="UOFL01000159">
    <property type="protein sequence ID" value="VAW78597.1"/>
    <property type="molecule type" value="Genomic_DNA"/>
</dbReference>
<keyword evidence="1" id="KW-0472">Membrane</keyword>
<name>A0A3B0YSZ9_9ZZZZ</name>
<gene>
    <name evidence="2" type="ORF">MNBD_GAMMA12-3161</name>
</gene>
<evidence type="ECO:0000313" key="2">
    <source>
        <dbReference type="EMBL" id="VAW78597.1"/>
    </source>
</evidence>
<protein>
    <submittedName>
        <fullName evidence="2">Uncharacterized protein</fullName>
    </submittedName>
</protein>
<organism evidence="2">
    <name type="scientific">hydrothermal vent metagenome</name>
    <dbReference type="NCBI Taxonomy" id="652676"/>
    <lineage>
        <taxon>unclassified sequences</taxon>
        <taxon>metagenomes</taxon>
        <taxon>ecological metagenomes</taxon>
    </lineage>
</organism>
<sequence length="200" mass="21692">MSNKADHKQQVDLDLDDYLKGDSEISQLYQSTQDQQPPSRLDDLILGKAKAAVSKVSHKLAKEPKIGFFTTLLNNWLVPTVSLASFAVVAVTVAVLISSPETGTDSRENNLAQIIPADGIKPVSNTTPGKQIGKQSGSKGLHASPHMINSAEALIKLIKQLHSKGDIKGAKTSYKLFNDMYPKYPSNKLKQALKNTGLIK</sequence>
<dbReference type="AlphaFoldDB" id="A0A3B0YSZ9"/>
<reference evidence="2" key="1">
    <citation type="submission" date="2018-06" db="EMBL/GenBank/DDBJ databases">
        <authorList>
            <person name="Zhirakovskaya E."/>
        </authorList>
    </citation>
    <scope>NUCLEOTIDE SEQUENCE</scope>
</reference>